<keyword evidence="5" id="KW-1185">Reference proteome</keyword>
<dbReference type="PANTHER" id="PTHR22667:SF0">
    <property type="entry name" value="AT01380P-RELATED"/>
    <property type="match status" value="1"/>
</dbReference>
<dbReference type="InterPro" id="IPR011705">
    <property type="entry name" value="BACK"/>
</dbReference>
<dbReference type="Gene3D" id="1.25.40.420">
    <property type="match status" value="1"/>
</dbReference>
<dbReference type="PANTHER" id="PTHR22667">
    <property type="entry name" value="AT01380P-RELATED"/>
    <property type="match status" value="1"/>
</dbReference>
<feature type="domain" description="BACK" evidence="2">
    <location>
        <begin position="152"/>
        <end position="255"/>
    </location>
</feature>
<dbReference type="Proteomes" id="UP000008792">
    <property type="component" value="Unassembled WGS sequence"/>
</dbReference>
<evidence type="ECO:0000259" key="1">
    <source>
        <dbReference type="SMART" id="SM00225"/>
    </source>
</evidence>
<reference evidence="3 5" key="1">
    <citation type="journal article" date="2007" name="Nature">
        <title>Evolution of genes and genomes on the Drosophila phylogeny.</title>
        <authorList>
            <consortium name="Drosophila 12 Genomes Consortium"/>
            <person name="Clark A.G."/>
            <person name="Eisen M.B."/>
            <person name="Smith D.R."/>
            <person name="Bergman C.M."/>
            <person name="Oliver B."/>
            <person name="Markow T.A."/>
            <person name="Kaufman T.C."/>
            <person name="Kellis M."/>
            <person name="Gelbart W."/>
            <person name="Iyer V.N."/>
            <person name="Pollard D.A."/>
            <person name="Sackton T.B."/>
            <person name="Larracuente A.M."/>
            <person name="Singh N.D."/>
            <person name="Abad J.P."/>
            <person name="Abt D.N."/>
            <person name="Adryan B."/>
            <person name="Aguade M."/>
            <person name="Akashi H."/>
            <person name="Anderson W.W."/>
            <person name="Aquadro C.F."/>
            <person name="Ardell D.H."/>
            <person name="Arguello R."/>
            <person name="Artieri C.G."/>
            <person name="Barbash D.A."/>
            <person name="Barker D."/>
            <person name="Barsanti P."/>
            <person name="Batterham P."/>
            <person name="Batzoglou S."/>
            <person name="Begun D."/>
            <person name="Bhutkar A."/>
            <person name="Blanco E."/>
            <person name="Bosak S.A."/>
            <person name="Bradley R.K."/>
            <person name="Brand A.D."/>
            <person name="Brent M.R."/>
            <person name="Brooks A.N."/>
            <person name="Brown R.H."/>
            <person name="Butlin R.K."/>
            <person name="Caggese C."/>
            <person name="Calvi B.R."/>
            <person name="Bernardo de Carvalho A."/>
            <person name="Caspi A."/>
            <person name="Castrezana S."/>
            <person name="Celniker S.E."/>
            <person name="Chang J.L."/>
            <person name="Chapple C."/>
            <person name="Chatterji S."/>
            <person name="Chinwalla A."/>
            <person name="Civetta A."/>
            <person name="Clifton S.W."/>
            <person name="Comeron J.M."/>
            <person name="Costello J.C."/>
            <person name="Coyne J.A."/>
            <person name="Daub J."/>
            <person name="David R.G."/>
            <person name="Delcher A.L."/>
            <person name="Delehaunty K."/>
            <person name="Do C.B."/>
            <person name="Ebling H."/>
            <person name="Edwards K."/>
            <person name="Eickbush T."/>
            <person name="Evans J.D."/>
            <person name="Filipski A."/>
            <person name="Findeiss S."/>
            <person name="Freyhult E."/>
            <person name="Fulton L."/>
            <person name="Fulton R."/>
            <person name="Garcia A.C."/>
            <person name="Gardiner A."/>
            <person name="Garfield D.A."/>
            <person name="Garvin B.E."/>
            <person name="Gibson G."/>
            <person name="Gilbert D."/>
            <person name="Gnerre S."/>
            <person name="Godfrey J."/>
            <person name="Good R."/>
            <person name="Gotea V."/>
            <person name="Gravely B."/>
            <person name="Greenberg A.J."/>
            <person name="Griffiths-Jones S."/>
            <person name="Gross S."/>
            <person name="Guigo R."/>
            <person name="Gustafson E.A."/>
            <person name="Haerty W."/>
            <person name="Hahn M.W."/>
            <person name="Halligan D.L."/>
            <person name="Halpern A.L."/>
            <person name="Halter G.M."/>
            <person name="Han M.V."/>
            <person name="Heger A."/>
            <person name="Hillier L."/>
            <person name="Hinrichs A.S."/>
            <person name="Holmes I."/>
            <person name="Hoskins R.A."/>
            <person name="Hubisz M.J."/>
            <person name="Hultmark D."/>
            <person name="Huntley M.A."/>
            <person name="Jaffe D.B."/>
            <person name="Jagadeeshan S."/>
            <person name="Jeck W.R."/>
            <person name="Johnson J."/>
            <person name="Jones C.D."/>
            <person name="Jordan W.C."/>
            <person name="Karpen G.H."/>
            <person name="Kataoka E."/>
            <person name="Keightley P.D."/>
            <person name="Kheradpour P."/>
            <person name="Kirkness E.F."/>
            <person name="Koerich L.B."/>
            <person name="Kristiansen K."/>
            <person name="Kudrna D."/>
            <person name="Kulathinal R.J."/>
            <person name="Kumar S."/>
            <person name="Kwok R."/>
            <person name="Lander E."/>
            <person name="Langley C.H."/>
            <person name="Lapoint R."/>
            <person name="Lazzaro B.P."/>
            <person name="Lee S.J."/>
            <person name="Levesque L."/>
            <person name="Li R."/>
            <person name="Lin C.F."/>
            <person name="Lin M.F."/>
            <person name="Lindblad-Toh K."/>
            <person name="Llopart A."/>
            <person name="Long M."/>
            <person name="Low L."/>
            <person name="Lozovsky E."/>
            <person name="Lu J."/>
            <person name="Luo M."/>
            <person name="Machado C.A."/>
            <person name="Makalowski W."/>
            <person name="Marzo M."/>
            <person name="Matsuda M."/>
            <person name="Matzkin L."/>
            <person name="McAllister B."/>
            <person name="McBride C.S."/>
            <person name="McKernan B."/>
            <person name="McKernan K."/>
            <person name="Mendez-Lago M."/>
            <person name="Minx P."/>
            <person name="Mollenhauer M.U."/>
            <person name="Montooth K."/>
            <person name="Mount S.M."/>
            <person name="Mu X."/>
            <person name="Myers E."/>
            <person name="Negre B."/>
            <person name="Newfeld S."/>
            <person name="Nielsen R."/>
            <person name="Noor M.A."/>
            <person name="O'Grady P."/>
            <person name="Pachter L."/>
            <person name="Papaceit M."/>
            <person name="Parisi M.J."/>
            <person name="Parisi M."/>
            <person name="Parts L."/>
            <person name="Pedersen J.S."/>
            <person name="Pesole G."/>
            <person name="Phillippy A.M."/>
            <person name="Ponting C.P."/>
            <person name="Pop M."/>
            <person name="Porcelli D."/>
            <person name="Powell J.R."/>
            <person name="Prohaska S."/>
            <person name="Pruitt K."/>
            <person name="Puig M."/>
            <person name="Quesneville H."/>
            <person name="Ram K.R."/>
            <person name="Rand D."/>
            <person name="Rasmussen M.D."/>
            <person name="Reed L.K."/>
            <person name="Reenan R."/>
            <person name="Reily A."/>
            <person name="Remington K.A."/>
            <person name="Rieger T.T."/>
            <person name="Ritchie M.G."/>
            <person name="Robin C."/>
            <person name="Rogers Y.H."/>
            <person name="Rohde C."/>
            <person name="Rozas J."/>
            <person name="Rubenfield M.J."/>
            <person name="Ruiz A."/>
            <person name="Russo S."/>
            <person name="Salzberg S.L."/>
            <person name="Sanchez-Gracia A."/>
            <person name="Saranga D.J."/>
            <person name="Sato H."/>
            <person name="Schaeffer S.W."/>
            <person name="Schatz M.C."/>
            <person name="Schlenke T."/>
            <person name="Schwartz R."/>
            <person name="Segarra C."/>
            <person name="Singh R.S."/>
            <person name="Sirot L."/>
            <person name="Sirota M."/>
            <person name="Sisneros N.B."/>
            <person name="Smith C.D."/>
            <person name="Smith T.F."/>
            <person name="Spieth J."/>
            <person name="Stage D.E."/>
            <person name="Stark A."/>
            <person name="Stephan W."/>
            <person name="Strausberg R.L."/>
            <person name="Strempel S."/>
            <person name="Sturgill D."/>
            <person name="Sutton G."/>
            <person name="Sutton G.G."/>
            <person name="Tao W."/>
            <person name="Teichmann S."/>
            <person name="Tobari Y.N."/>
            <person name="Tomimura Y."/>
            <person name="Tsolas J.M."/>
            <person name="Valente V.L."/>
            <person name="Venter E."/>
            <person name="Venter J.C."/>
            <person name="Vicario S."/>
            <person name="Vieira F.G."/>
            <person name="Vilella A.J."/>
            <person name="Villasante A."/>
            <person name="Walenz B."/>
            <person name="Wang J."/>
            <person name="Wasserman M."/>
            <person name="Watts T."/>
            <person name="Wilson D."/>
            <person name="Wilson R.K."/>
            <person name="Wing R.A."/>
            <person name="Wolfner M.F."/>
            <person name="Wong A."/>
            <person name="Wong G.K."/>
            <person name="Wu C.I."/>
            <person name="Wu G."/>
            <person name="Yamamoto D."/>
            <person name="Yang H.P."/>
            <person name="Yang S.P."/>
            <person name="Yorke J.A."/>
            <person name="Yoshida K."/>
            <person name="Zdobnov E."/>
            <person name="Zhang P."/>
            <person name="Zhang Y."/>
            <person name="Zimin A.V."/>
            <person name="Baldwin J."/>
            <person name="Abdouelleil A."/>
            <person name="Abdulkadir J."/>
            <person name="Abebe A."/>
            <person name="Abera B."/>
            <person name="Abreu J."/>
            <person name="Acer S.C."/>
            <person name="Aftuck L."/>
            <person name="Alexander A."/>
            <person name="An P."/>
            <person name="Anderson E."/>
            <person name="Anderson S."/>
            <person name="Arachi H."/>
            <person name="Azer M."/>
            <person name="Bachantsang P."/>
            <person name="Barry A."/>
            <person name="Bayul T."/>
            <person name="Berlin A."/>
            <person name="Bessette D."/>
            <person name="Bloom T."/>
            <person name="Blye J."/>
            <person name="Boguslavskiy L."/>
            <person name="Bonnet C."/>
            <person name="Boukhgalter B."/>
            <person name="Bourzgui I."/>
            <person name="Brown A."/>
            <person name="Cahill P."/>
            <person name="Channer S."/>
            <person name="Cheshatsang Y."/>
            <person name="Chuda L."/>
            <person name="Citroen M."/>
            <person name="Collymore A."/>
            <person name="Cooke P."/>
            <person name="Costello M."/>
            <person name="D'Aco K."/>
            <person name="Daza R."/>
            <person name="De Haan G."/>
            <person name="DeGray S."/>
            <person name="DeMaso C."/>
            <person name="Dhargay N."/>
            <person name="Dooley K."/>
            <person name="Dooley E."/>
            <person name="Doricent M."/>
            <person name="Dorje P."/>
            <person name="Dorjee K."/>
            <person name="Dupes A."/>
            <person name="Elong R."/>
            <person name="Falk J."/>
            <person name="Farina A."/>
            <person name="Faro S."/>
            <person name="Ferguson D."/>
            <person name="Fisher S."/>
            <person name="Foley C.D."/>
            <person name="Franke A."/>
            <person name="Friedrich D."/>
            <person name="Gadbois L."/>
            <person name="Gearin G."/>
            <person name="Gearin C.R."/>
            <person name="Giannoukos G."/>
            <person name="Goode T."/>
            <person name="Graham J."/>
            <person name="Grandbois E."/>
            <person name="Grewal S."/>
            <person name="Gyaltsen K."/>
            <person name="Hafez N."/>
            <person name="Hagos B."/>
            <person name="Hall J."/>
            <person name="Henson C."/>
            <person name="Hollinger A."/>
            <person name="Honan T."/>
            <person name="Huard M.D."/>
            <person name="Hughes L."/>
            <person name="Hurhula B."/>
            <person name="Husby M.E."/>
            <person name="Kamat A."/>
            <person name="Kanga B."/>
            <person name="Kashin S."/>
            <person name="Khazanovich D."/>
            <person name="Kisner P."/>
            <person name="Lance K."/>
            <person name="Lara M."/>
            <person name="Lee W."/>
            <person name="Lennon N."/>
            <person name="Letendre F."/>
            <person name="LeVine R."/>
            <person name="Lipovsky A."/>
            <person name="Liu X."/>
            <person name="Liu J."/>
            <person name="Liu S."/>
            <person name="Lokyitsang T."/>
            <person name="Lokyitsang Y."/>
            <person name="Lubonja R."/>
            <person name="Lui A."/>
            <person name="MacDonald P."/>
            <person name="Magnisalis V."/>
            <person name="Maru K."/>
            <person name="Matthews C."/>
            <person name="McCusker W."/>
            <person name="McDonough S."/>
            <person name="Mehta T."/>
            <person name="Meldrim J."/>
            <person name="Meneus L."/>
            <person name="Mihai O."/>
            <person name="Mihalev A."/>
            <person name="Mihova T."/>
            <person name="Mittelman R."/>
            <person name="Mlenga V."/>
            <person name="Montmayeur A."/>
            <person name="Mulrain L."/>
            <person name="Navidi A."/>
            <person name="Naylor J."/>
            <person name="Negash T."/>
            <person name="Nguyen T."/>
            <person name="Nguyen N."/>
            <person name="Nicol R."/>
            <person name="Norbu C."/>
            <person name="Norbu N."/>
            <person name="Novod N."/>
            <person name="O'Neill B."/>
            <person name="Osman S."/>
            <person name="Markiewicz E."/>
            <person name="Oyono O.L."/>
            <person name="Patti C."/>
            <person name="Phunkhang P."/>
            <person name="Pierre F."/>
            <person name="Priest M."/>
            <person name="Raghuraman S."/>
            <person name="Rege F."/>
            <person name="Reyes R."/>
            <person name="Rise C."/>
            <person name="Rogov P."/>
            <person name="Ross K."/>
            <person name="Ryan E."/>
            <person name="Settipalli S."/>
            <person name="Shea T."/>
            <person name="Sherpa N."/>
            <person name="Shi L."/>
            <person name="Shih D."/>
            <person name="Sparrow T."/>
            <person name="Spaulding J."/>
            <person name="Stalker J."/>
            <person name="Stange-Thomann N."/>
            <person name="Stavropoulos S."/>
            <person name="Stone C."/>
            <person name="Strader C."/>
            <person name="Tesfaye S."/>
            <person name="Thomson T."/>
            <person name="Thoulutsang Y."/>
            <person name="Thoulutsang D."/>
            <person name="Topham K."/>
            <person name="Topping I."/>
            <person name="Tsamla T."/>
            <person name="Vassiliev H."/>
            <person name="Vo A."/>
            <person name="Wangchuk T."/>
            <person name="Wangdi T."/>
            <person name="Weiand M."/>
            <person name="Wilkinson J."/>
            <person name="Wilson A."/>
            <person name="Yadav S."/>
            <person name="Young G."/>
            <person name="Yu Q."/>
            <person name="Zembek L."/>
            <person name="Zhong D."/>
            <person name="Zimmer A."/>
            <person name="Zwirko Z."/>
            <person name="Jaffe D.B."/>
            <person name="Alvarez P."/>
            <person name="Brockman W."/>
            <person name="Butler J."/>
            <person name="Chin C."/>
            <person name="Gnerre S."/>
            <person name="Grabherr M."/>
            <person name="Kleber M."/>
            <person name="Mauceli E."/>
            <person name="MacCallum I."/>
        </authorList>
    </citation>
    <scope>NUCLEOTIDE SEQUENCE [LARGE SCALE GENOMIC DNA]</scope>
    <source>
        <strain evidence="3">TSC#15010-1051.87</strain>
        <strain evidence="5">Tucson 15010-1051.87</strain>
    </source>
</reference>
<dbReference type="InterPro" id="IPR000210">
    <property type="entry name" value="BTB/POZ_dom"/>
</dbReference>
<protein>
    <submittedName>
        <fullName evidence="3">Uncharacterized protein, isoform A</fullName>
    </submittedName>
    <submittedName>
        <fullName evidence="4">Uncharacterized protein, isoform B</fullName>
    </submittedName>
</protein>
<dbReference type="AlphaFoldDB" id="B4LDH2"/>
<dbReference type="OrthoDB" id="6350321at2759"/>
<dbReference type="EMBL" id="CH940647">
    <property type="protein sequence ID" value="EDW68910.1"/>
    <property type="molecule type" value="Genomic_DNA"/>
</dbReference>
<dbReference type="SMART" id="SM00875">
    <property type="entry name" value="BACK"/>
    <property type="match status" value="1"/>
</dbReference>
<sequence length="350" mass="40146">MYNPKNQVPNEEEIRTQNAKKLNKMNMDKMLPVLPKKTPWQEAVEMLLTNNLEKDVKITIGKKVFECHSCVLRTFCELFTGTLRPGNNVSLPEDKVTADAFDIAYNWMINSNSNCQRGKLLDLLLAAQYLCATKLLQSVVGALNDERYFSNVDALSCFAEACSKGIDSVAELMINRFGKTFLVLVSSEEYRELDVHELCSLLGSDLLGVHTEVEVFYAALMWVLTDYQERKMHLRRVLKMVRFELMPSLVLLNFGERLNELMPDAVDLMFFLLHLAVINSQARSSMPLAKDGLRHRIYIRDPKCPYLHLLENRTEELSATLFRDYIVSLEDDYEPFQARITEVIEGEAAQ</sequence>
<dbReference type="Gene3D" id="3.30.710.10">
    <property type="entry name" value="Potassium Channel Kv1.1, Chain A"/>
    <property type="match status" value="1"/>
</dbReference>
<dbReference type="InParanoid" id="B4LDH2"/>
<dbReference type="STRING" id="7244.B4LDH2"/>
<reference evidence="3" key="2">
    <citation type="journal article" date="2008" name="Bioinformatics">
        <title>Assembly reconciliation.</title>
        <authorList>
            <person name="Zimin A.V."/>
            <person name="Smith D.R."/>
            <person name="Sutton G."/>
            <person name="Yorke J.A."/>
        </authorList>
    </citation>
    <scope>NUCLEOTIDE SEQUENCE</scope>
    <source>
        <strain evidence="3">TSC#15010-1051.87</strain>
    </source>
</reference>
<dbReference type="HOGENOM" id="CLU_042340_0_0_1"/>
<dbReference type="Pfam" id="PF07707">
    <property type="entry name" value="BACK"/>
    <property type="match status" value="1"/>
</dbReference>
<dbReference type="CDD" id="cd18186">
    <property type="entry name" value="BTB_POZ_ZBTB_KLHL-like"/>
    <property type="match status" value="1"/>
</dbReference>
<evidence type="ECO:0000259" key="2">
    <source>
        <dbReference type="SMART" id="SM00875"/>
    </source>
</evidence>
<accession>B4LDH2</accession>
<dbReference type="eggNOG" id="ENOG502TB5D">
    <property type="taxonomic scope" value="Eukaryota"/>
</dbReference>
<gene>
    <name evidence="3" type="primary">Dvir\GJ12413</name>
    <name evidence="3" type="ORF">Dvir_GJ12413</name>
</gene>
<dbReference type="SMART" id="SM00225">
    <property type="entry name" value="BTB"/>
    <property type="match status" value="1"/>
</dbReference>
<evidence type="ECO:0000313" key="3">
    <source>
        <dbReference type="EMBL" id="EDW68910.1"/>
    </source>
</evidence>
<feature type="domain" description="BTB" evidence="1">
    <location>
        <begin position="54"/>
        <end position="147"/>
    </location>
</feature>
<dbReference type="SUPFAM" id="SSF54695">
    <property type="entry name" value="POZ domain"/>
    <property type="match status" value="1"/>
</dbReference>
<evidence type="ECO:0000313" key="4">
    <source>
        <dbReference type="EMBL" id="KRF84077.1"/>
    </source>
</evidence>
<dbReference type="OMA" id="FECHSCV"/>
<dbReference type="KEGG" id="dvi:6624388"/>
<proteinExistence type="predicted"/>
<organism evidence="3 5">
    <name type="scientific">Drosophila virilis</name>
    <name type="common">Fruit fly</name>
    <dbReference type="NCBI Taxonomy" id="7244"/>
    <lineage>
        <taxon>Eukaryota</taxon>
        <taxon>Metazoa</taxon>
        <taxon>Ecdysozoa</taxon>
        <taxon>Arthropoda</taxon>
        <taxon>Hexapoda</taxon>
        <taxon>Insecta</taxon>
        <taxon>Pterygota</taxon>
        <taxon>Neoptera</taxon>
        <taxon>Endopterygota</taxon>
        <taxon>Diptera</taxon>
        <taxon>Brachycera</taxon>
        <taxon>Muscomorpha</taxon>
        <taxon>Ephydroidea</taxon>
        <taxon>Drosophilidae</taxon>
        <taxon>Drosophila</taxon>
    </lineage>
</organism>
<name>B4LDH2_DROVI</name>
<reference evidence="3" key="3">
    <citation type="submission" date="2008-06" db="EMBL/GenBank/DDBJ databases">
        <authorList>
            <consortium name="FlyBase"/>
        </authorList>
    </citation>
    <scope>NUCLEOTIDE SEQUENCE</scope>
    <source>
        <strain evidence="3">TSC#15010-1051.87</strain>
    </source>
</reference>
<evidence type="ECO:0000313" key="5">
    <source>
        <dbReference type="Proteomes" id="UP000008792"/>
    </source>
</evidence>
<dbReference type="EMBL" id="CH940647">
    <property type="protein sequence ID" value="KRF84077.1"/>
    <property type="molecule type" value="Genomic_DNA"/>
</dbReference>
<dbReference type="InterPro" id="IPR011333">
    <property type="entry name" value="SKP1/BTB/POZ_sf"/>
</dbReference>
<dbReference type="Pfam" id="PF00651">
    <property type="entry name" value="BTB"/>
    <property type="match status" value="1"/>
</dbReference>